<comment type="similarity">
    <text evidence="1">Belongs to the sigma-70 factor family. ECF subfamily.</text>
</comment>
<dbReference type="GO" id="GO:0006352">
    <property type="term" value="P:DNA-templated transcription initiation"/>
    <property type="evidence" value="ECO:0007669"/>
    <property type="project" value="InterPro"/>
</dbReference>
<evidence type="ECO:0000313" key="7">
    <source>
        <dbReference type="EMBL" id="SHH55707.1"/>
    </source>
</evidence>
<keyword evidence="2" id="KW-0805">Transcription regulation</keyword>
<evidence type="ECO:0000259" key="5">
    <source>
        <dbReference type="SMART" id="SM00421"/>
    </source>
</evidence>
<evidence type="ECO:0000256" key="4">
    <source>
        <dbReference type="ARBA" id="ARBA00023163"/>
    </source>
</evidence>
<dbReference type="NCBIfam" id="TIGR02937">
    <property type="entry name" value="sigma70-ECF"/>
    <property type="match status" value="1"/>
</dbReference>
<name>A0A1M5TY44_9FLAO</name>
<dbReference type="SUPFAM" id="SSF88946">
    <property type="entry name" value="Sigma2 domain of RNA polymerase sigma factors"/>
    <property type="match status" value="1"/>
</dbReference>
<dbReference type="RefSeq" id="WP_072946020.1">
    <property type="nucleotide sequence ID" value="NZ_FQWO01000016.1"/>
</dbReference>
<dbReference type="PANTHER" id="PTHR43133">
    <property type="entry name" value="RNA POLYMERASE ECF-TYPE SIGMA FACTO"/>
    <property type="match status" value="1"/>
</dbReference>
<evidence type="ECO:0000313" key="8">
    <source>
        <dbReference type="Proteomes" id="UP000184384"/>
    </source>
</evidence>
<dbReference type="InterPro" id="IPR014327">
    <property type="entry name" value="RNA_pol_sigma70_bacteroid"/>
</dbReference>
<evidence type="ECO:0000256" key="1">
    <source>
        <dbReference type="ARBA" id="ARBA00010641"/>
    </source>
</evidence>
<dbReference type="PANTHER" id="PTHR43133:SF46">
    <property type="entry name" value="RNA POLYMERASE SIGMA-70 FACTOR ECF SUBFAMILY"/>
    <property type="match status" value="1"/>
</dbReference>
<dbReference type="Pfam" id="PF04542">
    <property type="entry name" value="Sigma70_r2"/>
    <property type="match status" value="1"/>
</dbReference>
<accession>A0A1M5TY44</accession>
<dbReference type="InterPro" id="IPR013325">
    <property type="entry name" value="RNA_pol_sigma_r2"/>
</dbReference>
<dbReference type="InterPro" id="IPR007627">
    <property type="entry name" value="RNA_pol_sigma70_r2"/>
</dbReference>
<dbReference type="InterPro" id="IPR000792">
    <property type="entry name" value="Tscrpt_reg_LuxR_C"/>
</dbReference>
<dbReference type="NCBIfam" id="TIGR02985">
    <property type="entry name" value="Sig70_bacteroi1"/>
    <property type="match status" value="1"/>
</dbReference>
<reference evidence="6 9" key="3">
    <citation type="submission" date="2018-03" db="EMBL/GenBank/DDBJ databases">
        <title>Genomic Encyclopedia of Archaeal and Bacterial Type Strains, Phase II (KMG-II): from individual species to whole genera.</title>
        <authorList>
            <person name="Goeker M."/>
        </authorList>
    </citation>
    <scope>NUCLEOTIDE SEQUENCE [LARGE SCALE GENOMIC DNA]</scope>
    <source>
        <strain evidence="6 9">DSM 17797</strain>
    </source>
</reference>
<keyword evidence="4" id="KW-0804">Transcription</keyword>
<organism evidence="7 8">
    <name type="scientific">Flavobacterium granuli</name>
    <dbReference type="NCBI Taxonomy" id="280093"/>
    <lineage>
        <taxon>Bacteria</taxon>
        <taxon>Pseudomonadati</taxon>
        <taxon>Bacteroidota</taxon>
        <taxon>Flavobacteriia</taxon>
        <taxon>Flavobacteriales</taxon>
        <taxon>Flavobacteriaceae</taxon>
        <taxon>Flavobacterium</taxon>
    </lineage>
</organism>
<dbReference type="Proteomes" id="UP000184384">
    <property type="component" value="Unassembled WGS sequence"/>
</dbReference>
<dbReference type="SUPFAM" id="SSF88659">
    <property type="entry name" value="Sigma3 and sigma4 domains of RNA polymerase sigma factors"/>
    <property type="match status" value="1"/>
</dbReference>
<dbReference type="GO" id="GO:0016987">
    <property type="term" value="F:sigma factor activity"/>
    <property type="evidence" value="ECO:0007669"/>
    <property type="project" value="UniProtKB-KW"/>
</dbReference>
<dbReference type="InterPro" id="IPR013324">
    <property type="entry name" value="RNA_pol_sigma_r3/r4-like"/>
</dbReference>
<dbReference type="EMBL" id="FQWO01000016">
    <property type="protein sequence ID" value="SHH55707.1"/>
    <property type="molecule type" value="Genomic_DNA"/>
</dbReference>
<keyword evidence="3" id="KW-0731">Sigma factor</keyword>
<dbReference type="InterPro" id="IPR036388">
    <property type="entry name" value="WH-like_DNA-bd_sf"/>
</dbReference>
<dbReference type="AlphaFoldDB" id="A0A1M5TY44"/>
<evidence type="ECO:0000256" key="3">
    <source>
        <dbReference type="ARBA" id="ARBA00023082"/>
    </source>
</evidence>
<dbReference type="Pfam" id="PF08281">
    <property type="entry name" value="Sigma70_r4_2"/>
    <property type="match status" value="1"/>
</dbReference>
<dbReference type="InterPro" id="IPR014284">
    <property type="entry name" value="RNA_pol_sigma-70_dom"/>
</dbReference>
<dbReference type="STRING" id="280093.SAMN05443373_11636"/>
<sequence length="195" mass="23116">MEKDLLKMTDDELQKLIFEGKDAAFSIIFNRYWKKLYSYAFKIYKDEAVCEDIVQEIFISLWKNASNTVILNLEAYLFRAVKYKIANQIRNLKFEQQHIEVLETIPDPSLSLNDLEYIDFEKNITDQIDKLTPKCREVFLLSRMDHFTNAEIAAKLNLSIHTVEKHISNALKQLRLNSASYNYLLFYWAAFFYVN</sequence>
<evidence type="ECO:0000313" key="6">
    <source>
        <dbReference type="EMBL" id="PRZ22905.1"/>
    </source>
</evidence>
<dbReference type="GO" id="GO:0003677">
    <property type="term" value="F:DNA binding"/>
    <property type="evidence" value="ECO:0007669"/>
    <property type="project" value="InterPro"/>
</dbReference>
<dbReference type="InterPro" id="IPR013249">
    <property type="entry name" value="RNA_pol_sigma70_r4_t2"/>
</dbReference>
<dbReference type="InterPro" id="IPR039425">
    <property type="entry name" value="RNA_pol_sigma-70-like"/>
</dbReference>
<evidence type="ECO:0000313" key="9">
    <source>
        <dbReference type="Proteomes" id="UP000237771"/>
    </source>
</evidence>
<evidence type="ECO:0000256" key="2">
    <source>
        <dbReference type="ARBA" id="ARBA00023015"/>
    </source>
</evidence>
<feature type="domain" description="HTH luxR-type" evidence="5">
    <location>
        <begin position="128"/>
        <end position="186"/>
    </location>
</feature>
<dbReference type="SMART" id="SM00421">
    <property type="entry name" value="HTH_LUXR"/>
    <property type="match status" value="1"/>
</dbReference>
<keyword evidence="9" id="KW-1185">Reference proteome</keyword>
<dbReference type="EMBL" id="PVUB01000006">
    <property type="protein sequence ID" value="PRZ22905.1"/>
    <property type="molecule type" value="Genomic_DNA"/>
</dbReference>
<proteinExistence type="inferred from homology"/>
<reference evidence="7" key="2">
    <citation type="submission" date="2016-11" db="EMBL/GenBank/DDBJ databases">
        <authorList>
            <person name="Jaros S."/>
            <person name="Januszkiewicz K."/>
            <person name="Wedrychowicz H."/>
        </authorList>
    </citation>
    <scope>NUCLEOTIDE SEQUENCE [LARGE SCALE GENOMIC DNA]</scope>
    <source>
        <strain evidence="7">DSM 19729</strain>
    </source>
</reference>
<dbReference type="Proteomes" id="UP000237771">
    <property type="component" value="Unassembled WGS sequence"/>
</dbReference>
<dbReference type="OrthoDB" id="665981at2"/>
<reference evidence="8" key="1">
    <citation type="submission" date="2016-11" db="EMBL/GenBank/DDBJ databases">
        <authorList>
            <person name="Varghese N."/>
            <person name="Submissions S."/>
        </authorList>
    </citation>
    <scope>NUCLEOTIDE SEQUENCE [LARGE SCALE GENOMIC DNA]</scope>
    <source>
        <strain evidence="8">DSM 19729</strain>
    </source>
</reference>
<dbReference type="Gene3D" id="1.10.10.10">
    <property type="entry name" value="Winged helix-like DNA-binding domain superfamily/Winged helix DNA-binding domain"/>
    <property type="match status" value="1"/>
</dbReference>
<dbReference type="CDD" id="cd06171">
    <property type="entry name" value="Sigma70_r4"/>
    <property type="match status" value="1"/>
</dbReference>
<dbReference type="Gene3D" id="1.10.1740.10">
    <property type="match status" value="1"/>
</dbReference>
<protein>
    <submittedName>
        <fullName evidence="6">RNA polymerase sigma-70 factor (ECF subfamily)</fullName>
    </submittedName>
    <submittedName>
        <fullName evidence="7">RNA polymerase sigma-70 factor, ECF subfamily</fullName>
    </submittedName>
</protein>
<gene>
    <name evidence="6" type="ORF">BC624_106155</name>
    <name evidence="7" type="ORF">SAMN05443373_11636</name>
</gene>